<dbReference type="InterPro" id="IPR054383">
    <property type="entry name" value="PspAB-like"/>
</dbReference>
<evidence type="ECO:0000313" key="1">
    <source>
        <dbReference type="EMBL" id="RZN64862.1"/>
    </source>
</evidence>
<protein>
    <submittedName>
        <fullName evidence="1">Uncharacterized protein</fullName>
    </submittedName>
</protein>
<dbReference type="EMBL" id="RXIF01000004">
    <property type="protein sequence ID" value="RZN64862.1"/>
    <property type="molecule type" value="Genomic_DNA"/>
</dbReference>
<organism evidence="1 2">
    <name type="scientific">Methanoliparum thermophilum</name>
    <dbReference type="NCBI Taxonomy" id="2491083"/>
    <lineage>
        <taxon>Archaea</taxon>
        <taxon>Methanobacteriati</taxon>
        <taxon>Methanobacteriota</taxon>
        <taxon>Candidatus Methanoliparia</taxon>
        <taxon>Candidatus Methanoliparales</taxon>
        <taxon>Candidatus Methanoliparaceae</taxon>
        <taxon>Candidatus Methanoliparum</taxon>
    </lineage>
</organism>
<dbReference type="Pfam" id="PF22742">
    <property type="entry name" value="PspAB"/>
    <property type="match status" value="1"/>
</dbReference>
<accession>A0A520KSH6</accession>
<name>A0A520KSH6_METT2</name>
<comment type="caution">
    <text evidence="1">The sequence shown here is derived from an EMBL/GenBank/DDBJ whole genome shotgun (WGS) entry which is preliminary data.</text>
</comment>
<dbReference type="AlphaFoldDB" id="A0A520KSH6"/>
<proteinExistence type="predicted"/>
<evidence type="ECO:0000313" key="2">
    <source>
        <dbReference type="Proteomes" id="UP000317158"/>
    </source>
</evidence>
<dbReference type="Proteomes" id="UP000317158">
    <property type="component" value="Unassembled WGS sequence"/>
</dbReference>
<gene>
    <name evidence="1" type="ORF">EF806_02095</name>
</gene>
<sequence>MKFFDILLGRTRIKKPNIDGLFSLSTAYLTLKDNSFDPKGIAGICFKPMESKTFVDAKNDILSLLDLSTSDLKYSIIKDDYGYEWFVLKNDDFEDLIVNIHMISEVLIDKGFEERLLSSVFAFNRFYLIYNYKSGKFYPFAPLNNERDNKLEFKIKSMLKEEIPIEEDITRWYPIKNMPL</sequence>
<reference evidence="1 2" key="1">
    <citation type="journal article" date="2019" name="Nat. Microbiol.">
        <title>Wide diversity of methane and short-chain alkane metabolisms in uncultured archaea.</title>
        <authorList>
            <person name="Borrel G."/>
            <person name="Adam P.S."/>
            <person name="McKay L.J."/>
            <person name="Chen L.X."/>
            <person name="Sierra-Garcia I.N."/>
            <person name="Sieber C.M."/>
            <person name="Letourneur Q."/>
            <person name="Ghozlane A."/>
            <person name="Andersen G.L."/>
            <person name="Li W.J."/>
            <person name="Hallam S.J."/>
            <person name="Muyzer G."/>
            <person name="de Oliveira V.M."/>
            <person name="Inskeep W.P."/>
            <person name="Banfield J.F."/>
            <person name="Gribaldo S."/>
        </authorList>
    </citation>
    <scope>NUCLEOTIDE SEQUENCE [LARGE SCALE GENOMIC DNA]</scope>
    <source>
        <strain evidence="1">NM1a</strain>
    </source>
</reference>